<evidence type="ECO:0000256" key="2">
    <source>
        <dbReference type="ARBA" id="ARBA00023002"/>
    </source>
</evidence>
<name>A0A2V0NVN6_9CHLO</name>
<keyword evidence="4" id="KW-0175">Coiled coil</keyword>
<dbReference type="SUPFAM" id="SSF51735">
    <property type="entry name" value="NAD(P)-binding Rossmann-fold domains"/>
    <property type="match status" value="1"/>
</dbReference>
<comment type="caution">
    <text evidence="6">The sequence shown here is derived from an EMBL/GenBank/DDBJ whole genome shotgun (WGS) entry which is preliminary data.</text>
</comment>
<dbReference type="InterPro" id="IPR029753">
    <property type="entry name" value="D-isomer_DH_CS"/>
</dbReference>
<dbReference type="STRING" id="307507.A0A2V0NVN6"/>
<dbReference type="PROSITE" id="PS00670">
    <property type="entry name" value="D_2_HYDROXYACID_DH_2"/>
    <property type="match status" value="1"/>
</dbReference>
<dbReference type="InterPro" id="IPR058205">
    <property type="entry name" value="D-LDH-like"/>
</dbReference>
<evidence type="ECO:0000313" key="6">
    <source>
        <dbReference type="EMBL" id="GBF89630.1"/>
    </source>
</evidence>
<keyword evidence="2" id="KW-0560">Oxidoreductase</keyword>
<dbReference type="InParanoid" id="A0A2V0NVN6"/>
<dbReference type="PROSITE" id="PS00065">
    <property type="entry name" value="D_2_HYDROXYACID_DH_1"/>
    <property type="match status" value="1"/>
</dbReference>
<evidence type="ECO:0000259" key="5">
    <source>
        <dbReference type="Pfam" id="PF02826"/>
    </source>
</evidence>
<dbReference type="InterPro" id="IPR029752">
    <property type="entry name" value="D-isomer_DH_CS1"/>
</dbReference>
<dbReference type="Proteomes" id="UP000247498">
    <property type="component" value="Unassembled WGS sequence"/>
</dbReference>
<evidence type="ECO:0000256" key="3">
    <source>
        <dbReference type="ARBA" id="ARBA00023027"/>
    </source>
</evidence>
<protein>
    <submittedName>
        <fullName evidence="6">D-lactate dehydrogenase</fullName>
    </submittedName>
</protein>
<sequence length="427" mass="45015">MALGSRAGLQLRPLQGPDTTRIVRPRGGRVVSASASQQHIEAVASESASNAQQQPASSRRALLGAAAFAAAALAPRAARADSYLLSTGAKGLLAEEEAKLLQLRQELEGDVRRELEADWAAQKADAETSGKLCVTPFGIDVVGITEFVALVGALVGGVTARQRKAELERLNEQLRKVNMSLRQQARAGMVYAPGLTYAPPAPEAGAGNGNGAAAAAAAAQELAAAPAAAAVATIVGVFGTGAIGAEAARIFKGIGMRVLAYDVNPNPKVKEMGIPYMPWEEILPQCDVVSLHMPLLPATRYFIDARKIAMMRPGVTVLNVSRGGLIDTNALLEGVRSGHIGGVGLDVYEREGSLFFQDLNDLQPRERMVFWDTKFQELVALPQVLVTPHTAFLTSEALANIAGTTIENLDQHIAAAPLTNEVLPPRS</sequence>
<dbReference type="Pfam" id="PF02826">
    <property type="entry name" value="2-Hacid_dh_C"/>
    <property type="match status" value="1"/>
</dbReference>
<dbReference type="InterPro" id="IPR036291">
    <property type="entry name" value="NAD(P)-bd_dom_sf"/>
</dbReference>
<keyword evidence="7" id="KW-1185">Reference proteome</keyword>
<comment type="similarity">
    <text evidence="1">Belongs to the D-isomer specific 2-hydroxyacid dehydrogenase family.</text>
</comment>
<reference evidence="6 7" key="1">
    <citation type="journal article" date="2018" name="Sci. Rep.">
        <title>Raphidocelis subcapitata (=Pseudokirchneriella subcapitata) provides an insight into genome evolution and environmental adaptations in the Sphaeropleales.</title>
        <authorList>
            <person name="Suzuki S."/>
            <person name="Yamaguchi H."/>
            <person name="Nakajima N."/>
            <person name="Kawachi M."/>
        </authorList>
    </citation>
    <scope>NUCLEOTIDE SEQUENCE [LARGE SCALE GENOMIC DNA]</scope>
    <source>
        <strain evidence="6 7">NIES-35</strain>
    </source>
</reference>
<dbReference type="OrthoDB" id="298012at2759"/>
<evidence type="ECO:0000256" key="1">
    <source>
        <dbReference type="ARBA" id="ARBA00005854"/>
    </source>
</evidence>
<dbReference type="EMBL" id="BDRX01000011">
    <property type="protein sequence ID" value="GBF89630.1"/>
    <property type="molecule type" value="Genomic_DNA"/>
</dbReference>
<gene>
    <name evidence="6" type="ORF">Rsub_02348</name>
</gene>
<dbReference type="PANTHER" id="PTHR43026:SF1">
    <property type="entry name" value="2-HYDROXYACID DEHYDROGENASE HOMOLOG 1-RELATED"/>
    <property type="match status" value="1"/>
</dbReference>
<dbReference type="GO" id="GO:0016491">
    <property type="term" value="F:oxidoreductase activity"/>
    <property type="evidence" value="ECO:0007669"/>
    <property type="project" value="UniProtKB-KW"/>
</dbReference>
<feature type="domain" description="D-isomer specific 2-hydroxyacid dehydrogenase NAD-binding" evidence="5">
    <location>
        <begin position="234"/>
        <end position="391"/>
    </location>
</feature>
<keyword evidence="3" id="KW-0520">NAD</keyword>
<dbReference type="AlphaFoldDB" id="A0A2V0NVN6"/>
<accession>A0A2V0NVN6</accession>
<feature type="coiled-coil region" evidence="4">
    <location>
        <begin position="160"/>
        <end position="187"/>
    </location>
</feature>
<dbReference type="Gene3D" id="3.40.50.720">
    <property type="entry name" value="NAD(P)-binding Rossmann-like Domain"/>
    <property type="match status" value="2"/>
</dbReference>
<organism evidence="6 7">
    <name type="scientific">Raphidocelis subcapitata</name>
    <dbReference type="NCBI Taxonomy" id="307507"/>
    <lineage>
        <taxon>Eukaryota</taxon>
        <taxon>Viridiplantae</taxon>
        <taxon>Chlorophyta</taxon>
        <taxon>core chlorophytes</taxon>
        <taxon>Chlorophyceae</taxon>
        <taxon>CS clade</taxon>
        <taxon>Sphaeropleales</taxon>
        <taxon>Selenastraceae</taxon>
        <taxon>Raphidocelis</taxon>
    </lineage>
</organism>
<dbReference type="PANTHER" id="PTHR43026">
    <property type="entry name" value="2-HYDROXYACID DEHYDROGENASE HOMOLOG 1-RELATED"/>
    <property type="match status" value="1"/>
</dbReference>
<proteinExistence type="inferred from homology"/>
<dbReference type="InterPro" id="IPR006140">
    <property type="entry name" value="D-isomer_DH_NAD-bd"/>
</dbReference>
<dbReference type="GO" id="GO:0051287">
    <property type="term" value="F:NAD binding"/>
    <property type="evidence" value="ECO:0007669"/>
    <property type="project" value="InterPro"/>
</dbReference>
<evidence type="ECO:0000313" key="7">
    <source>
        <dbReference type="Proteomes" id="UP000247498"/>
    </source>
</evidence>
<evidence type="ECO:0000256" key="4">
    <source>
        <dbReference type="SAM" id="Coils"/>
    </source>
</evidence>